<evidence type="ECO:0000256" key="6">
    <source>
        <dbReference type="ARBA" id="ARBA00023136"/>
    </source>
</evidence>
<dbReference type="GO" id="GO:0034635">
    <property type="term" value="P:glutathione transport"/>
    <property type="evidence" value="ECO:0007669"/>
    <property type="project" value="EnsemblPlants"/>
</dbReference>
<dbReference type="eggNOG" id="ENOG502QR5M">
    <property type="taxonomic scope" value="Eukaryota"/>
</dbReference>
<feature type="transmembrane region" description="Helical" evidence="7">
    <location>
        <begin position="287"/>
        <end position="306"/>
    </location>
</feature>
<gene>
    <name evidence="8" type="ORF">B456_009G228500</name>
</gene>
<dbReference type="SUPFAM" id="SSF103481">
    <property type="entry name" value="Multidrug resistance efflux transporter EmrE"/>
    <property type="match status" value="1"/>
</dbReference>
<evidence type="ECO:0000256" key="2">
    <source>
        <dbReference type="ARBA" id="ARBA00006690"/>
    </source>
</evidence>
<evidence type="ECO:0000256" key="3">
    <source>
        <dbReference type="ARBA" id="ARBA00022448"/>
    </source>
</evidence>
<dbReference type="KEGG" id="gra:105769447"/>
<dbReference type="Proteomes" id="UP000032304">
    <property type="component" value="Chromosome 9"/>
</dbReference>
<dbReference type="PANTHER" id="PTHR31326:SF1">
    <property type="entry name" value="PROTEIN CLT2, CHLOROPLASTIC"/>
    <property type="match status" value="1"/>
</dbReference>
<reference evidence="8 9" key="1">
    <citation type="journal article" date="2012" name="Nature">
        <title>Repeated polyploidization of Gossypium genomes and the evolution of spinnable cotton fibres.</title>
        <authorList>
            <person name="Paterson A.H."/>
            <person name="Wendel J.F."/>
            <person name="Gundlach H."/>
            <person name="Guo H."/>
            <person name="Jenkins J."/>
            <person name="Jin D."/>
            <person name="Llewellyn D."/>
            <person name="Showmaker K.C."/>
            <person name="Shu S."/>
            <person name="Udall J."/>
            <person name="Yoo M.J."/>
            <person name="Byers R."/>
            <person name="Chen W."/>
            <person name="Doron-Faigenboim A."/>
            <person name="Duke M.V."/>
            <person name="Gong L."/>
            <person name="Grimwood J."/>
            <person name="Grover C."/>
            <person name="Grupp K."/>
            <person name="Hu G."/>
            <person name="Lee T.H."/>
            <person name="Li J."/>
            <person name="Lin L."/>
            <person name="Liu T."/>
            <person name="Marler B.S."/>
            <person name="Page J.T."/>
            <person name="Roberts A.W."/>
            <person name="Romanel E."/>
            <person name="Sanders W.S."/>
            <person name="Szadkowski E."/>
            <person name="Tan X."/>
            <person name="Tang H."/>
            <person name="Xu C."/>
            <person name="Wang J."/>
            <person name="Wang Z."/>
            <person name="Zhang D."/>
            <person name="Zhang L."/>
            <person name="Ashrafi H."/>
            <person name="Bedon F."/>
            <person name="Bowers J.E."/>
            <person name="Brubaker C.L."/>
            <person name="Chee P.W."/>
            <person name="Das S."/>
            <person name="Gingle A.R."/>
            <person name="Haigler C.H."/>
            <person name="Harker D."/>
            <person name="Hoffmann L.V."/>
            <person name="Hovav R."/>
            <person name="Jones D.C."/>
            <person name="Lemke C."/>
            <person name="Mansoor S."/>
            <person name="ur Rahman M."/>
            <person name="Rainville L.N."/>
            <person name="Rambani A."/>
            <person name="Reddy U.K."/>
            <person name="Rong J.K."/>
            <person name="Saranga Y."/>
            <person name="Scheffler B.E."/>
            <person name="Scheffler J.A."/>
            <person name="Stelly D.M."/>
            <person name="Triplett B.A."/>
            <person name="Van Deynze A."/>
            <person name="Vaslin M.F."/>
            <person name="Waghmare V.N."/>
            <person name="Walford S.A."/>
            <person name="Wright R.J."/>
            <person name="Zaki E.A."/>
            <person name="Zhang T."/>
            <person name="Dennis E.S."/>
            <person name="Mayer K.F."/>
            <person name="Peterson D.G."/>
            <person name="Rokhsar D.S."/>
            <person name="Wang X."/>
            <person name="Schmutz J."/>
        </authorList>
    </citation>
    <scope>NUCLEOTIDE SEQUENCE [LARGE SCALE GENOMIC DNA]</scope>
</reference>
<keyword evidence="6 7" id="KW-0472">Membrane</keyword>
<feature type="transmembrane region" description="Helical" evidence="7">
    <location>
        <begin position="257"/>
        <end position="275"/>
    </location>
</feature>
<evidence type="ECO:0000256" key="4">
    <source>
        <dbReference type="ARBA" id="ARBA00022692"/>
    </source>
</evidence>
<dbReference type="GO" id="GO:0046686">
    <property type="term" value="P:response to cadmium ion"/>
    <property type="evidence" value="ECO:0007669"/>
    <property type="project" value="EnsemblPlants"/>
</dbReference>
<evidence type="ECO:0000256" key="5">
    <source>
        <dbReference type="ARBA" id="ARBA00022989"/>
    </source>
</evidence>
<dbReference type="Pfam" id="PF08627">
    <property type="entry name" value="CRT-like"/>
    <property type="match status" value="1"/>
</dbReference>
<keyword evidence="3" id="KW-0813">Transport</keyword>
<dbReference type="STRING" id="29730.A0A0D2TU27"/>
<feature type="transmembrane region" description="Helical" evidence="7">
    <location>
        <begin position="326"/>
        <end position="347"/>
    </location>
</feature>
<dbReference type="AlphaFoldDB" id="A0A0D2TU27"/>
<proteinExistence type="inferred from homology"/>
<evidence type="ECO:0008006" key="10">
    <source>
        <dbReference type="Google" id="ProtNLM"/>
    </source>
</evidence>
<evidence type="ECO:0000313" key="9">
    <source>
        <dbReference type="Proteomes" id="UP000032304"/>
    </source>
</evidence>
<dbReference type="GO" id="GO:0002229">
    <property type="term" value="P:defense response to oomycetes"/>
    <property type="evidence" value="ECO:0007669"/>
    <property type="project" value="EnsemblPlants"/>
</dbReference>
<dbReference type="GO" id="GO:0009536">
    <property type="term" value="C:plastid"/>
    <property type="evidence" value="ECO:0007669"/>
    <property type="project" value="EnsemblPlants"/>
</dbReference>
<keyword evidence="4 7" id="KW-0812">Transmembrane</keyword>
<feature type="transmembrane region" description="Helical" evidence="7">
    <location>
        <begin position="165"/>
        <end position="185"/>
    </location>
</feature>
<evidence type="ECO:0000313" key="8">
    <source>
        <dbReference type="EMBL" id="KJB58831.1"/>
    </source>
</evidence>
<name>A0A0D2TU27_GOSRA</name>
<keyword evidence="9" id="KW-1185">Reference proteome</keyword>
<dbReference type="PANTHER" id="PTHR31326">
    <property type="entry name" value="PROTEIN CLT2, CHLOROPLASTIC"/>
    <property type="match status" value="1"/>
</dbReference>
<accession>A0A0D2TU27</accession>
<comment type="similarity">
    <text evidence="2">Belongs to the CRT-like transporter family.</text>
</comment>
<dbReference type="OrthoDB" id="416555at2759"/>
<dbReference type="InterPro" id="IPR013936">
    <property type="entry name" value="CRT-like"/>
</dbReference>
<comment type="subcellular location">
    <subcellularLocation>
        <location evidence="1">Membrane</location>
        <topology evidence="1">Multi-pass membrane protein</topology>
    </subcellularLocation>
</comment>
<feature type="transmembrane region" description="Helical" evidence="7">
    <location>
        <begin position="443"/>
        <end position="461"/>
    </location>
</feature>
<evidence type="ECO:0000256" key="7">
    <source>
        <dbReference type="SAM" id="Phobius"/>
    </source>
</evidence>
<organism evidence="8 9">
    <name type="scientific">Gossypium raimondii</name>
    <name type="common">Peruvian cotton</name>
    <name type="synonym">Gossypium klotzschianum subsp. raimondii</name>
    <dbReference type="NCBI Taxonomy" id="29730"/>
    <lineage>
        <taxon>Eukaryota</taxon>
        <taxon>Viridiplantae</taxon>
        <taxon>Streptophyta</taxon>
        <taxon>Embryophyta</taxon>
        <taxon>Tracheophyta</taxon>
        <taxon>Spermatophyta</taxon>
        <taxon>Magnoliopsida</taxon>
        <taxon>eudicotyledons</taxon>
        <taxon>Gunneridae</taxon>
        <taxon>Pentapetalae</taxon>
        <taxon>rosids</taxon>
        <taxon>malvids</taxon>
        <taxon>Malvales</taxon>
        <taxon>Malvaceae</taxon>
        <taxon>Malvoideae</taxon>
        <taxon>Gossypium</taxon>
    </lineage>
</organism>
<dbReference type="EMBL" id="CM001748">
    <property type="protein sequence ID" value="KJB58831.1"/>
    <property type="molecule type" value="Genomic_DNA"/>
</dbReference>
<feature type="transmembrane region" description="Helical" evidence="7">
    <location>
        <begin position="411"/>
        <end position="431"/>
    </location>
</feature>
<feature type="transmembrane region" description="Helical" evidence="7">
    <location>
        <begin position="384"/>
        <end position="404"/>
    </location>
</feature>
<dbReference type="GO" id="GO:0016020">
    <property type="term" value="C:membrane"/>
    <property type="evidence" value="ECO:0007669"/>
    <property type="project" value="UniProtKB-SubCell"/>
</dbReference>
<dbReference type="InterPro" id="IPR037185">
    <property type="entry name" value="EmrE-like"/>
</dbReference>
<dbReference type="OMA" id="FAYIIPM"/>
<feature type="transmembrane region" description="Helical" evidence="7">
    <location>
        <begin position="232"/>
        <end position="250"/>
    </location>
</feature>
<feature type="transmembrane region" description="Helical" evidence="7">
    <location>
        <begin position="134"/>
        <end position="153"/>
    </location>
</feature>
<keyword evidence="5 7" id="KW-1133">Transmembrane helix</keyword>
<dbReference type="Gramene" id="KJB58831">
    <property type="protein sequence ID" value="KJB58831"/>
    <property type="gene ID" value="B456_009G228500"/>
</dbReference>
<evidence type="ECO:0000256" key="1">
    <source>
        <dbReference type="ARBA" id="ARBA00004141"/>
    </source>
</evidence>
<sequence length="469" mass="50496">MVEKEKIELWSNKNFRSSQKHGPLFPPVAKRDISLPPAFSSFSSQPFFLTMSFPLTSSFRSLPSHFVASFLFNSNSAKLQSPILMSLPQNPSSFPRHISRSFTRAPPNSSAVFRPNLRVRASSKTPNQATDAKLIAISSAVTITFAVANRVLYKLALVPMKEYPFFLAQFTTFGYVAIYFSILFLRYRAGIVANEMLSLPKSRFAAIGMLEALGVASGMASAAMLPGPAIPILNQTFLVWQLLFSAVLLGRRYSFNQIAGCLLVAVGVIVAVTSGSETSQVLSGIKLMWPGVMIASAAFQAGASIIKEFVFIDAAKRLNGKSLDIFVVNSFGSGFQALFVLLLLPLLSNLKGIPFLELPSYLKGGAACFLNLGGETSGCEGAPLLPLLYIVTNMAFNISVLNLLKVSSAIVASLTVTLSVPLSIYILSLPLPYLPNGASLSPFFLFGSLILMSGLVLYNIAQPSKAGSK</sequence>
<protein>
    <recommendedName>
        <fullName evidence="10">EamA domain-containing protein</fullName>
    </recommendedName>
</protein>
<feature type="transmembrane region" description="Helical" evidence="7">
    <location>
        <begin position="206"/>
        <end position="226"/>
    </location>
</feature>